<dbReference type="InterPro" id="IPR036770">
    <property type="entry name" value="Ankyrin_rpt-contain_sf"/>
</dbReference>
<dbReference type="GO" id="GO:0003824">
    <property type="term" value="F:catalytic activity"/>
    <property type="evidence" value="ECO:0007669"/>
    <property type="project" value="InterPro"/>
</dbReference>
<dbReference type="InterPro" id="IPR035994">
    <property type="entry name" value="Nucleoside_phosphorylase_sf"/>
</dbReference>
<dbReference type="EMBL" id="WIGM01000035">
    <property type="protein sequence ID" value="KAF6843635.1"/>
    <property type="molecule type" value="Genomic_DNA"/>
</dbReference>
<dbReference type="Pfam" id="PF01048">
    <property type="entry name" value="PNP_UDP_1"/>
    <property type="match status" value="1"/>
</dbReference>
<comment type="caution">
    <text evidence="4">The sequence shown here is derived from an EMBL/GenBank/DDBJ whole genome shotgun (WGS) entry which is preliminary data.</text>
</comment>
<dbReference type="SUPFAM" id="SSF53167">
    <property type="entry name" value="Purine and uridine phosphorylases"/>
    <property type="match status" value="1"/>
</dbReference>
<dbReference type="Proteomes" id="UP000639643">
    <property type="component" value="Unassembled WGS sequence"/>
</dbReference>
<evidence type="ECO:0000259" key="3">
    <source>
        <dbReference type="PROSITE" id="PS50837"/>
    </source>
</evidence>
<dbReference type="Gene3D" id="1.25.40.20">
    <property type="entry name" value="Ankyrin repeat-containing domain"/>
    <property type="match status" value="2"/>
</dbReference>
<protein>
    <submittedName>
        <fullName evidence="4">Nacht and ankyrin domain protein</fullName>
    </submittedName>
</protein>
<sequence length="982" mass="109493">MEYAAAQALLDEEHAHPHNLPPNSNNGNTYAFGKIGPHNVVMAVLAEMGIAAAAAAATNMQRSFPKIEIRLMVGIGGGAPTLSNDIRLGDVVVNTARDGQSSVFQYDFGIDIQGQSFQQTGVLDQPPQRLRGAVIGLRARYMRDGHEIQETINDLLYNKPDLRANFSRPSPGSDKLYKSTCIHPRNSTETCAAVCEHDPSSFVERPSRIREKLVIHYGTIASANRVMKNAETRDELAAKDHVLCFEMEAAGLSNTFPCLIIRGICDYSDSHKNKEWQGYAAMTAAVYAKDLLHELSPLCSSSPALPSTEFQDPKAAAERERLVERRQQLLDSLSFDQIDARQMTIKKSHAQTCKWVLESSEYLDWLNHTKREDHHGFLWIKGKPGTGKSTLMKFISANYRKTMRKGTLITFFFNARGEQLEKSTTEMYRSLLFQLVEGLPQLYTLLKELLEEVFRNLKDEPVTCFIDALDECDENQIRDMVSFFEGVSEPTTAMDIDFKVCFSSRHYPHITISKAASLILEGQEGHKDDIVKYVRSELRIGTTKISHQIRHELQEKASGVFMWVVLVVDILNKEYDGGRMHQLQRRLRELPGDLDTLFRDILIRDQALSDWDPEDITADVMKRFILDSSKGLAKVTKSQTPTVQFIHDLFYILAEQNRVNLIRSKRSETACFEVEDERYGAPILAALETGSFEAVHAFLVAHKEANPKSLALNDLETQYNQKKTVRYQRHAIFSIKRGFFFNVVEFEHDWLAALLIERGEADLDAEEGSRLRTPLSYAAQKGLLTTVQVLIESGKVNMGSKDKDGMTPLAHAAKNGHGSVVKMLLGTGQIDPDSRAANDTIKLLLDSNQVEPDSKDNLRRTPLSYAASGCLIQVFKRLHGTKKGVVDPGDESADPIADTIELLLGTARVEVDSKDVSGRTPLSHAAEMLNSSAVSALLKAGANPTLGDNNGWTPLSYANAAGFDEDRQMRVAELLHGGAHML</sequence>
<dbReference type="Gene3D" id="3.40.50.300">
    <property type="entry name" value="P-loop containing nucleotide triphosphate hydrolases"/>
    <property type="match status" value="1"/>
</dbReference>
<reference evidence="4" key="1">
    <citation type="journal article" date="2020" name="Phytopathology">
        <title>Genome Sequence Resources of Colletotrichum truncatum, C. plurivorum, C. musicola, and C. sojae: Four Species Pathogenic to Soybean (Glycine max).</title>
        <authorList>
            <person name="Rogerio F."/>
            <person name="Boufleur T.R."/>
            <person name="Ciampi-Guillardi M."/>
            <person name="Sukno S.A."/>
            <person name="Thon M.R."/>
            <person name="Massola Junior N.S."/>
            <person name="Baroncelli R."/>
        </authorList>
    </citation>
    <scope>NUCLEOTIDE SEQUENCE</scope>
    <source>
        <strain evidence="4">LFN0074</strain>
    </source>
</reference>
<evidence type="ECO:0000313" key="4">
    <source>
        <dbReference type="EMBL" id="KAF6843635.1"/>
    </source>
</evidence>
<dbReference type="PROSITE" id="PS50297">
    <property type="entry name" value="ANK_REP_REGION"/>
    <property type="match status" value="2"/>
</dbReference>
<dbReference type="InterPro" id="IPR002110">
    <property type="entry name" value="Ankyrin_rpt"/>
</dbReference>
<feature type="domain" description="NACHT" evidence="3">
    <location>
        <begin position="376"/>
        <end position="471"/>
    </location>
</feature>
<dbReference type="InterPro" id="IPR056884">
    <property type="entry name" value="NPHP3-like_N"/>
</dbReference>
<organism evidence="4 5">
    <name type="scientific">Colletotrichum musicola</name>
    <dbReference type="NCBI Taxonomy" id="2175873"/>
    <lineage>
        <taxon>Eukaryota</taxon>
        <taxon>Fungi</taxon>
        <taxon>Dikarya</taxon>
        <taxon>Ascomycota</taxon>
        <taxon>Pezizomycotina</taxon>
        <taxon>Sordariomycetes</taxon>
        <taxon>Hypocreomycetidae</taxon>
        <taxon>Glomerellales</taxon>
        <taxon>Glomerellaceae</taxon>
        <taxon>Colletotrichum</taxon>
        <taxon>Colletotrichum orchidearum species complex</taxon>
    </lineage>
</organism>
<evidence type="ECO:0000256" key="1">
    <source>
        <dbReference type="ARBA" id="ARBA00022737"/>
    </source>
</evidence>
<keyword evidence="5" id="KW-1185">Reference proteome</keyword>
<dbReference type="GO" id="GO:0009116">
    <property type="term" value="P:nucleoside metabolic process"/>
    <property type="evidence" value="ECO:0007669"/>
    <property type="project" value="InterPro"/>
</dbReference>
<keyword evidence="1" id="KW-0677">Repeat</keyword>
<name>A0A8H6NW93_9PEZI</name>
<dbReference type="PROSITE" id="PS50088">
    <property type="entry name" value="ANK_REPEAT"/>
    <property type="match status" value="2"/>
</dbReference>
<dbReference type="PANTHER" id="PTHR46082">
    <property type="entry name" value="ATP/GTP-BINDING PROTEIN-RELATED"/>
    <property type="match status" value="1"/>
</dbReference>
<dbReference type="PROSITE" id="PS50837">
    <property type="entry name" value="NACHT"/>
    <property type="match status" value="1"/>
</dbReference>
<dbReference type="SUPFAM" id="SSF48403">
    <property type="entry name" value="Ankyrin repeat"/>
    <property type="match status" value="1"/>
</dbReference>
<evidence type="ECO:0000256" key="2">
    <source>
        <dbReference type="PROSITE-ProRule" id="PRU00023"/>
    </source>
</evidence>
<accession>A0A8H6NW93</accession>
<dbReference type="PANTHER" id="PTHR46082:SF11">
    <property type="entry name" value="AAA+ ATPASE DOMAIN-CONTAINING PROTEIN-RELATED"/>
    <property type="match status" value="1"/>
</dbReference>
<proteinExistence type="predicted"/>
<dbReference type="SUPFAM" id="SSF52540">
    <property type="entry name" value="P-loop containing nucleoside triphosphate hydrolases"/>
    <property type="match status" value="1"/>
</dbReference>
<keyword evidence="2" id="KW-0040">ANK repeat</keyword>
<gene>
    <name evidence="4" type="ORF">CMUS01_01892</name>
</gene>
<dbReference type="SMART" id="SM00248">
    <property type="entry name" value="ANK"/>
    <property type="match status" value="4"/>
</dbReference>
<dbReference type="InterPro" id="IPR053137">
    <property type="entry name" value="NLR-like"/>
</dbReference>
<feature type="repeat" description="ANK" evidence="2">
    <location>
        <begin position="917"/>
        <end position="949"/>
    </location>
</feature>
<dbReference type="InterPro" id="IPR007111">
    <property type="entry name" value="NACHT_NTPase"/>
</dbReference>
<dbReference type="Pfam" id="PF24883">
    <property type="entry name" value="NPHP3_N"/>
    <property type="match status" value="1"/>
</dbReference>
<dbReference type="InterPro" id="IPR000845">
    <property type="entry name" value="Nucleoside_phosphorylase_d"/>
</dbReference>
<dbReference type="InterPro" id="IPR027417">
    <property type="entry name" value="P-loop_NTPase"/>
</dbReference>
<dbReference type="AlphaFoldDB" id="A0A8H6NW93"/>
<evidence type="ECO:0000313" key="5">
    <source>
        <dbReference type="Proteomes" id="UP000639643"/>
    </source>
</evidence>
<dbReference type="Pfam" id="PF12796">
    <property type="entry name" value="Ank_2"/>
    <property type="match status" value="2"/>
</dbReference>
<dbReference type="OrthoDB" id="194358at2759"/>
<feature type="repeat" description="ANK" evidence="2">
    <location>
        <begin position="804"/>
        <end position="828"/>
    </location>
</feature>
<dbReference type="Gene3D" id="3.40.50.1580">
    <property type="entry name" value="Nucleoside phosphorylase domain"/>
    <property type="match status" value="1"/>
</dbReference>